<comment type="caution">
    <text evidence="1">The sequence shown here is derived from an EMBL/GenBank/DDBJ whole genome shotgun (WGS) entry which is preliminary data.</text>
</comment>
<proteinExistence type="predicted"/>
<protein>
    <submittedName>
        <fullName evidence="1">Uncharacterized protein</fullName>
    </submittedName>
</protein>
<dbReference type="Proteomes" id="UP000218231">
    <property type="component" value="Unassembled WGS sequence"/>
</dbReference>
<organism evidence="1 2">
    <name type="scientific">Diploscapter pachys</name>
    <dbReference type="NCBI Taxonomy" id="2018661"/>
    <lineage>
        <taxon>Eukaryota</taxon>
        <taxon>Metazoa</taxon>
        <taxon>Ecdysozoa</taxon>
        <taxon>Nematoda</taxon>
        <taxon>Chromadorea</taxon>
        <taxon>Rhabditida</taxon>
        <taxon>Rhabditina</taxon>
        <taxon>Rhabditomorpha</taxon>
        <taxon>Rhabditoidea</taxon>
        <taxon>Rhabditidae</taxon>
        <taxon>Diploscapter</taxon>
    </lineage>
</organism>
<accession>A0A2A2JZ44</accession>
<evidence type="ECO:0000313" key="1">
    <source>
        <dbReference type="EMBL" id="PAV66819.1"/>
    </source>
</evidence>
<evidence type="ECO:0000313" key="2">
    <source>
        <dbReference type="Proteomes" id="UP000218231"/>
    </source>
</evidence>
<reference evidence="1 2" key="1">
    <citation type="journal article" date="2017" name="Curr. Biol.">
        <title>Genome architecture and evolution of a unichromosomal asexual nematode.</title>
        <authorList>
            <person name="Fradin H."/>
            <person name="Zegar C."/>
            <person name="Gutwein M."/>
            <person name="Lucas J."/>
            <person name="Kovtun M."/>
            <person name="Corcoran D."/>
            <person name="Baugh L.R."/>
            <person name="Kiontke K."/>
            <person name="Gunsalus K."/>
            <person name="Fitch D.H."/>
            <person name="Piano F."/>
        </authorList>
    </citation>
    <scope>NUCLEOTIDE SEQUENCE [LARGE SCALE GENOMIC DNA]</scope>
    <source>
        <strain evidence="1">PF1309</strain>
    </source>
</reference>
<dbReference type="AlphaFoldDB" id="A0A2A2JZ44"/>
<name>A0A2A2JZ44_9BILA</name>
<keyword evidence="2" id="KW-1185">Reference proteome</keyword>
<gene>
    <name evidence="1" type="ORF">WR25_10357</name>
</gene>
<sequence>MILGQEPSDHLTHRLIGNALIGRIEVVASKRRDHQSDRIPLGGRTRRIGGGGEIRKAEGWVKSSKCLGSAGSFPFTALITPCTRLARLSWGIWFAVAARRDADAAVAPHLHLQAQAVEGSLDLRPRLVDHVADGVFRPDDRFGIAGILLDHHRCLWRRETKRGDHEVSPDLRRHAAAVQTRIGRAVVVADPDADDQIAGKADKPRIAALLRRAGLAISVRAQHRLASRTAQRRRQQVEHLLADVVGHLGGAAGQRFVPALVVARFLQPARTHRILAVGDGGIGRGQFEQRDFGRAEADRRLVRDRRRDAQVPRRLDDVAHADLLRQPCRDHVGRTREGPAQRDGAQIAPIVVLRLPPGDLDRRIVRHRVGRHALPHRGEVDEQFERRSGLSLRLRRPVERALGVILAPDHRDDAAVATHRDQRHLRLPQPCLPHDTFGGALQPAVQRRLHRRFGLDLARLVARLRQHPVGKIGAAGQARRAARQHALRLDIGGFGLGQETRIRHRANDDHLTLARTFQVAGGGKARRRLDQPRQHRRLPNIHLFRFAAEIMFRRRAQAIDVVAEIDVRQITRQDFILRQPRFQPKGDHDLADFARRGAV</sequence>
<dbReference type="EMBL" id="LIAE01010036">
    <property type="protein sequence ID" value="PAV66819.1"/>
    <property type="molecule type" value="Genomic_DNA"/>
</dbReference>